<protein>
    <submittedName>
        <fullName evidence="2">Uncharacterized protein</fullName>
    </submittedName>
</protein>
<comment type="caution">
    <text evidence="2">The sequence shown here is derived from an EMBL/GenBank/DDBJ whole genome shotgun (WGS) entry which is preliminary data.</text>
</comment>
<evidence type="ECO:0000313" key="2">
    <source>
        <dbReference type="EMBL" id="KAF5346486.1"/>
    </source>
</evidence>
<dbReference type="EMBL" id="JAACJO010000031">
    <property type="protein sequence ID" value="KAF5346486.1"/>
    <property type="molecule type" value="Genomic_DNA"/>
</dbReference>
<keyword evidence="3" id="KW-1185">Reference proteome</keyword>
<feature type="region of interest" description="Disordered" evidence="1">
    <location>
        <begin position="60"/>
        <end position="100"/>
    </location>
</feature>
<reference evidence="2 3" key="1">
    <citation type="journal article" date="2020" name="ISME J.">
        <title>Uncovering the hidden diversity of litter-decomposition mechanisms in mushroom-forming fungi.</title>
        <authorList>
            <person name="Floudas D."/>
            <person name="Bentzer J."/>
            <person name="Ahren D."/>
            <person name="Johansson T."/>
            <person name="Persson P."/>
            <person name="Tunlid A."/>
        </authorList>
    </citation>
    <scope>NUCLEOTIDE SEQUENCE [LARGE SCALE GENOMIC DNA]</scope>
    <source>
        <strain evidence="2 3">CBS 146.42</strain>
    </source>
</reference>
<dbReference type="AlphaFoldDB" id="A0A8H5CSY4"/>
<name>A0A8H5CSY4_9AGAR</name>
<proteinExistence type="predicted"/>
<evidence type="ECO:0000313" key="3">
    <source>
        <dbReference type="Proteomes" id="UP000559027"/>
    </source>
</evidence>
<dbReference type="Proteomes" id="UP000559027">
    <property type="component" value="Unassembled WGS sequence"/>
</dbReference>
<organism evidence="2 3">
    <name type="scientific">Leucocoprinus leucothites</name>
    <dbReference type="NCBI Taxonomy" id="201217"/>
    <lineage>
        <taxon>Eukaryota</taxon>
        <taxon>Fungi</taxon>
        <taxon>Dikarya</taxon>
        <taxon>Basidiomycota</taxon>
        <taxon>Agaricomycotina</taxon>
        <taxon>Agaricomycetes</taxon>
        <taxon>Agaricomycetidae</taxon>
        <taxon>Agaricales</taxon>
        <taxon>Agaricineae</taxon>
        <taxon>Agaricaceae</taxon>
        <taxon>Leucocoprinus</taxon>
    </lineage>
</organism>
<feature type="compositionally biased region" description="Gly residues" evidence="1">
    <location>
        <begin position="67"/>
        <end position="76"/>
    </location>
</feature>
<gene>
    <name evidence="2" type="ORF">D9756_010103</name>
</gene>
<evidence type="ECO:0000256" key="1">
    <source>
        <dbReference type="SAM" id="MobiDB-lite"/>
    </source>
</evidence>
<sequence length="100" mass="10530">MMVPGARKRACDLVVFLPFDFEAPNEDMETPADITAIIMFTSSRDDNNHGIDVLLKRVSMVPRGDGKTGGGAGKGTDGPKDPPNNSVSKRPQGGGNKVCG</sequence>
<accession>A0A8H5CSY4</accession>